<dbReference type="EMBL" id="CAJVQA010034997">
    <property type="protein sequence ID" value="CAG8806527.1"/>
    <property type="molecule type" value="Genomic_DNA"/>
</dbReference>
<name>A0A9N9PBC8_9GLOM</name>
<feature type="non-terminal residue" evidence="1">
    <location>
        <position position="1"/>
    </location>
</feature>
<organism evidence="1 2">
    <name type="scientific">Cetraspora pellucida</name>
    <dbReference type="NCBI Taxonomy" id="1433469"/>
    <lineage>
        <taxon>Eukaryota</taxon>
        <taxon>Fungi</taxon>
        <taxon>Fungi incertae sedis</taxon>
        <taxon>Mucoromycota</taxon>
        <taxon>Glomeromycotina</taxon>
        <taxon>Glomeromycetes</taxon>
        <taxon>Diversisporales</taxon>
        <taxon>Gigasporaceae</taxon>
        <taxon>Cetraspora</taxon>
    </lineage>
</organism>
<reference evidence="1" key="1">
    <citation type="submission" date="2021-06" db="EMBL/GenBank/DDBJ databases">
        <authorList>
            <person name="Kallberg Y."/>
            <person name="Tangrot J."/>
            <person name="Rosling A."/>
        </authorList>
    </citation>
    <scope>NUCLEOTIDE SEQUENCE</scope>
    <source>
        <strain evidence="1">FL966</strain>
    </source>
</reference>
<dbReference type="AlphaFoldDB" id="A0A9N9PBC8"/>
<proteinExistence type="predicted"/>
<keyword evidence="2" id="KW-1185">Reference proteome</keyword>
<comment type="caution">
    <text evidence="1">The sequence shown here is derived from an EMBL/GenBank/DDBJ whole genome shotgun (WGS) entry which is preliminary data.</text>
</comment>
<gene>
    <name evidence="1" type="ORF">CPELLU_LOCUS18208</name>
</gene>
<evidence type="ECO:0000313" key="2">
    <source>
        <dbReference type="Proteomes" id="UP000789759"/>
    </source>
</evidence>
<evidence type="ECO:0000313" key="1">
    <source>
        <dbReference type="EMBL" id="CAG8806527.1"/>
    </source>
</evidence>
<sequence>YMQITGNQNLTDRLKEELQKIRKDRLNFLVNYNAEFNRIQQGIQDETDIERLKNFWLKEIAKSKLETADKKKLNDLREECIRELKQS</sequence>
<accession>A0A9N9PBC8</accession>
<dbReference type="Proteomes" id="UP000789759">
    <property type="component" value="Unassembled WGS sequence"/>
</dbReference>
<dbReference type="OrthoDB" id="2445732at2759"/>
<protein>
    <submittedName>
        <fullName evidence="1">20522_t:CDS:1</fullName>
    </submittedName>
</protein>